<reference evidence="1" key="1">
    <citation type="submission" date="2013-07" db="EMBL/GenBank/DDBJ databases">
        <title>Sub-species coevolution in mutualistic symbiosis.</title>
        <authorList>
            <person name="Murfin K."/>
            <person name="Klassen J."/>
            <person name="Lee M."/>
            <person name="Forst S."/>
            <person name="Stock P."/>
            <person name="Goodrich-Blair H."/>
        </authorList>
    </citation>
    <scope>NUCLEOTIDE SEQUENCE [LARGE SCALE GENOMIC DNA]</scope>
    <source>
        <strain evidence="1">Oregonense</strain>
    </source>
</reference>
<proteinExistence type="predicted"/>
<dbReference type="HOGENOM" id="CLU_150547_0_0_6"/>
<gene>
    <name evidence="1" type="ORF">XBO1_2590011</name>
</gene>
<protein>
    <submittedName>
        <fullName evidence="1">Uncharacterized protein</fullName>
    </submittedName>
</protein>
<dbReference type="RefSeq" id="WP_230578411.1">
    <property type="nucleotide sequence ID" value="NZ_CAWLUU010000226.1"/>
</dbReference>
<name>A0A077NYJ5_XENBV</name>
<organism evidence="1 2">
    <name type="scientific">Xenorhabdus bovienii str. oregonense</name>
    <dbReference type="NCBI Taxonomy" id="1398202"/>
    <lineage>
        <taxon>Bacteria</taxon>
        <taxon>Pseudomonadati</taxon>
        <taxon>Pseudomonadota</taxon>
        <taxon>Gammaproteobacteria</taxon>
        <taxon>Enterobacterales</taxon>
        <taxon>Morganellaceae</taxon>
        <taxon>Xenorhabdus</taxon>
    </lineage>
</organism>
<evidence type="ECO:0000313" key="2">
    <source>
        <dbReference type="Proteomes" id="UP000028483"/>
    </source>
</evidence>
<accession>A0A077NYJ5</accession>
<sequence>MVMDRNTPHRDGALFSVPCEAGAQIGGGHLVCANANGLAVPGKVDAGLTVLGVADEAADNRHGQAGACHVTVRRGCAFYFDNDSARPVTQAQVGKPCTLTNSVTVRAAIDGDTLPGVGRVLEVSVREGVLVLIP</sequence>
<evidence type="ECO:0000313" key="1">
    <source>
        <dbReference type="EMBL" id="CDH07232.1"/>
    </source>
</evidence>
<dbReference type="EMBL" id="CBSX010000178">
    <property type="protein sequence ID" value="CDH07232.1"/>
    <property type="molecule type" value="Genomic_DNA"/>
</dbReference>
<comment type="caution">
    <text evidence="1">The sequence shown here is derived from an EMBL/GenBank/DDBJ whole genome shotgun (WGS) entry which is preliminary data.</text>
</comment>
<dbReference type="Proteomes" id="UP000028483">
    <property type="component" value="Unassembled WGS sequence"/>
</dbReference>
<dbReference type="AlphaFoldDB" id="A0A077NYJ5"/>